<accession>A0A9P1KHA0</accession>
<gene>
    <name evidence="1" type="ORF">ARTHRO_40645</name>
</gene>
<evidence type="ECO:0000313" key="2">
    <source>
        <dbReference type="Proteomes" id="UP000032946"/>
    </source>
</evidence>
<dbReference type="Proteomes" id="UP000032946">
    <property type="component" value="Chromosome"/>
</dbReference>
<keyword evidence="2" id="KW-1185">Reference proteome</keyword>
<sequence>MEKAQNYTTKINFVNPLQYLFAVCYICLQEVREAKILWFVDKLWKKVDAQMFTRSNPKYM</sequence>
<dbReference type="EMBL" id="FO818640">
    <property type="protein sequence ID" value="CDM96239.1"/>
    <property type="molecule type" value="Genomic_DNA"/>
</dbReference>
<protein>
    <submittedName>
        <fullName evidence="1">Uncharacterized protein</fullName>
    </submittedName>
</protein>
<dbReference type="AlphaFoldDB" id="A0A9P1KHA0"/>
<reference evidence="1 2" key="1">
    <citation type="submission" date="2014-02" db="EMBL/GenBank/DDBJ databases">
        <authorList>
            <person name="Genoscope - CEA"/>
        </authorList>
    </citation>
    <scope>NUCLEOTIDE SEQUENCE [LARGE SCALE GENOMIC DNA]</scope>
    <source>
        <strain evidence="1 2">PCC 8005</strain>
    </source>
</reference>
<name>A0A9P1KHA0_9CYAN</name>
<evidence type="ECO:0000313" key="1">
    <source>
        <dbReference type="EMBL" id="CDM96239.1"/>
    </source>
</evidence>
<organism evidence="1 2">
    <name type="scientific">Limnospira indica PCC 8005</name>
    <dbReference type="NCBI Taxonomy" id="376219"/>
    <lineage>
        <taxon>Bacteria</taxon>
        <taxon>Bacillati</taxon>
        <taxon>Cyanobacteriota</taxon>
        <taxon>Cyanophyceae</taxon>
        <taxon>Oscillatoriophycideae</taxon>
        <taxon>Oscillatoriales</taxon>
        <taxon>Sirenicapillariaceae</taxon>
        <taxon>Limnospira</taxon>
    </lineage>
</organism>
<proteinExistence type="predicted"/>